<feature type="transmembrane region" description="Helical" evidence="6">
    <location>
        <begin position="199"/>
        <end position="221"/>
    </location>
</feature>
<evidence type="ECO:0000259" key="7">
    <source>
        <dbReference type="PROSITE" id="PS50850"/>
    </source>
</evidence>
<dbReference type="GeneID" id="17283225"/>
<dbReference type="InterPro" id="IPR051337">
    <property type="entry name" value="OPA_Antiporter"/>
</dbReference>
<dbReference type="EnsemblProtists" id="EOD37955">
    <property type="protein sequence ID" value="EOD37955"/>
    <property type="gene ID" value="EMIHUDRAFT_224958"/>
</dbReference>
<dbReference type="PaxDb" id="2903-EOD37955"/>
<feature type="domain" description="Major facilitator superfamily (MFS) profile" evidence="7">
    <location>
        <begin position="34"/>
        <end position="465"/>
    </location>
</feature>
<dbReference type="PANTHER" id="PTHR43826:SF3">
    <property type="entry name" value="GLUCOSE-6-PHOSPHATE EXCHANGER SLC37A4"/>
    <property type="match status" value="1"/>
</dbReference>
<proteinExistence type="inferred from homology"/>
<name>A0A0D3KQC0_EMIH1</name>
<feature type="transmembrane region" description="Helical" evidence="6">
    <location>
        <begin position="6"/>
        <end position="27"/>
    </location>
</feature>
<evidence type="ECO:0000313" key="8">
    <source>
        <dbReference type="EnsemblProtists" id="EOD37955"/>
    </source>
</evidence>
<protein>
    <recommendedName>
        <fullName evidence="7">Major facilitator superfamily (MFS) profile domain-containing protein</fullName>
    </recommendedName>
</protein>
<feature type="transmembrane region" description="Helical" evidence="6">
    <location>
        <begin position="169"/>
        <end position="193"/>
    </location>
</feature>
<dbReference type="AlphaFoldDB" id="A0A0D3KQC0"/>
<feature type="transmembrane region" description="Helical" evidence="6">
    <location>
        <begin position="309"/>
        <end position="327"/>
    </location>
</feature>
<dbReference type="Pfam" id="PF07690">
    <property type="entry name" value="MFS_1"/>
    <property type="match status" value="1"/>
</dbReference>
<dbReference type="GO" id="GO:0012505">
    <property type="term" value="C:endomembrane system"/>
    <property type="evidence" value="ECO:0007669"/>
    <property type="project" value="UniProtKB-SubCell"/>
</dbReference>
<dbReference type="KEGG" id="ehx:EMIHUDRAFT_224958"/>
<dbReference type="SUPFAM" id="SSF103473">
    <property type="entry name" value="MFS general substrate transporter"/>
    <property type="match status" value="1"/>
</dbReference>
<evidence type="ECO:0000256" key="4">
    <source>
        <dbReference type="ARBA" id="ARBA00022989"/>
    </source>
</evidence>
<evidence type="ECO:0000256" key="2">
    <source>
        <dbReference type="ARBA" id="ARBA00009598"/>
    </source>
</evidence>
<sequence>MGAQLLQCLAIAAAVLIAVVLDLSVNSHGRTVTFQLRRLVNWLVAGATYAVFYMARYAAVIVNTPSVSSLLGATPSGYGALLTCGFWSYAVGTALGGGVVDKIGGRRSLLVGAAGSCACCAAAGALLLLHPSYWELLLLNSLNLASASLAALSVIRINVDWYTKSERGTFAGIFGTMLSTGYFVALVLGGWVLAAHGPAASFLAPASALAVAAPLVACAVADRPADVRCVSLVSEPAGSRASSPSSRGCVVPMPYRTALRRLLADPKVRATMLGLFGTGWVREGFLSWFGSYLHATAGVEVGSASHSAAAMAITLGGMVGSLGVGVISDRCCGSRRAPVVLACALAQAAILLCFPAAVRAAIASGSADAVLPLALLCGALSAPLFGALTVLMAAASVELVEPSLSGTASGLLNCAQYVGSGSSTLIAGAAIEWLGPDALFASLTLGAGLSTVGMARVMWLQHGARALEAKRLTQGAEVVELEERV</sequence>
<evidence type="ECO:0000313" key="9">
    <source>
        <dbReference type="Proteomes" id="UP000013827"/>
    </source>
</evidence>
<feature type="transmembrane region" description="Helical" evidence="6">
    <location>
        <begin position="339"/>
        <end position="358"/>
    </location>
</feature>
<evidence type="ECO:0000256" key="3">
    <source>
        <dbReference type="ARBA" id="ARBA00022692"/>
    </source>
</evidence>
<keyword evidence="9" id="KW-1185">Reference proteome</keyword>
<dbReference type="Gene3D" id="1.20.1250.20">
    <property type="entry name" value="MFS general substrate transporter like domains"/>
    <property type="match status" value="2"/>
</dbReference>
<feature type="transmembrane region" description="Helical" evidence="6">
    <location>
        <begin position="78"/>
        <end position="97"/>
    </location>
</feature>
<feature type="transmembrane region" description="Helical" evidence="6">
    <location>
        <begin position="270"/>
        <end position="289"/>
    </location>
</feature>
<feature type="transmembrane region" description="Helical" evidence="6">
    <location>
        <begin position="136"/>
        <end position="157"/>
    </location>
</feature>
<dbReference type="HOGENOM" id="CLU_027765_0_0_1"/>
<dbReference type="eggNOG" id="ENOG502S8AF">
    <property type="taxonomic scope" value="Eukaryota"/>
</dbReference>
<dbReference type="InterPro" id="IPR036259">
    <property type="entry name" value="MFS_trans_sf"/>
</dbReference>
<keyword evidence="4 6" id="KW-1133">Transmembrane helix</keyword>
<evidence type="ECO:0000256" key="5">
    <source>
        <dbReference type="ARBA" id="ARBA00023136"/>
    </source>
</evidence>
<dbReference type="Proteomes" id="UP000013827">
    <property type="component" value="Unassembled WGS sequence"/>
</dbReference>
<evidence type="ECO:0000256" key="1">
    <source>
        <dbReference type="ARBA" id="ARBA00004127"/>
    </source>
</evidence>
<comment type="similarity">
    <text evidence="2">Belongs to the major facilitator superfamily. Organophosphate:Pi antiporter (OPA) (TC 2.A.1.4) family.</text>
</comment>
<dbReference type="PROSITE" id="PS50850">
    <property type="entry name" value="MFS"/>
    <property type="match status" value="1"/>
</dbReference>
<evidence type="ECO:0000256" key="6">
    <source>
        <dbReference type="SAM" id="Phobius"/>
    </source>
</evidence>
<dbReference type="OMA" id="WFPLGMT"/>
<keyword evidence="3 6" id="KW-0812">Transmembrane</keyword>
<dbReference type="InterPro" id="IPR011701">
    <property type="entry name" value="MFS"/>
</dbReference>
<dbReference type="GO" id="GO:0016020">
    <property type="term" value="C:membrane"/>
    <property type="evidence" value="ECO:0007669"/>
    <property type="project" value="InterPro"/>
</dbReference>
<dbReference type="GO" id="GO:0035435">
    <property type="term" value="P:phosphate ion transmembrane transport"/>
    <property type="evidence" value="ECO:0007669"/>
    <property type="project" value="TreeGrafter"/>
</dbReference>
<feature type="transmembrane region" description="Helical" evidence="6">
    <location>
        <begin position="109"/>
        <end position="130"/>
    </location>
</feature>
<keyword evidence="5 6" id="KW-0472">Membrane</keyword>
<dbReference type="InterPro" id="IPR000849">
    <property type="entry name" value="Sugar_P_transporter"/>
</dbReference>
<comment type="subcellular location">
    <subcellularLocation>
        <location evidence="1">Endomembrane system</location>
        <topology evidence="1">Multi-pass membrane protein</topology>
    </subcellularLocation>
</comment>
<dbReference type="InterPro" id="IPR020846">
    <property type="entry name" value="MFS_dom"/>
</dbReference>
<organism evidence="8 9">
    <name type="scientific">Emiliania huxleyi (strain CCMP1516)</name>
    <dbReference type="NCBI Taxonomy" id="280463"/>
    <lineage>
        <taxon>Eukaryota</taxon>
        <taxon>Haptista</taxon>
        <taxon>Haptophyta</taxon>
        <taxon>Prymnesiophyceae</taxon>
        <taxon>Isochrysidales</taxon>
        <taxon>Noelaerhabdaceae</taxon>
        <taxon>Emiliania</taxon>
    </lineage>
</organism>
<accession>A0A0D3KQC0</accession>
<feature type="transmembrane region" description="Helical" evidence="6">
    <location>
        <begin position="370"/>
        <end position="395"/>
    </location>
</feature>
<feature type="transmembrane region" description="Helical" evidence="6">
    <location>
        <begin position="39"/>
        <end position="58"/>
    </location>
</feature>
<dbReference type="RefSeq" id="XP_005790384.1">
    <property type="nucleotide sequence ID" value="XM_005790327.1"/>
</dbReference>
<dbReference type="PANTHER" id="PTHR43826">
    <property type="entry name" value="GLUCOSE-6-PHOSPHATE EXCHANGER SLC37A4"/>
    <property type="match status" value="1"/>
</dbReference>
<reference evidence="8" key="2">
    <citation type="submission" date="2024-10" db="UniProtKB">
        <authorList>
            <consortium name="EnsemblProtists"/>
        </authorList>
    </citation>
    <scope>IDENTIFICATION</scope>
</reference>
<dbReference type="GO" id="GO:0061513">
    <property type="term" value="F:glucose 6-phosphate:phosphate antiporter activity"/>
    <property type="evidence" value="ECO:0007669"/>
    <property type="project" value="TreeGrafter"/>
</dbReference>
<dbReference type="PIRSF" id="PIRSF002808">
    <property type="entry name" value="Hexose_phosphate_transp"/>
    <property type="match status" value="1"/>
</dbReference>
<reference evidence="9" key="1">
    <citation type="journal article" date="2013" name="Nature">
        <title>Pan genome of the phytoplankton Emiliania underpins its global distribution.</title>
        <authorList>
            <person name="Read B.A."/>
            <person name="Kegel J."/>
            <person name="Klute M.J."/>
            <person name="Kuo A."/>
            <person name="Lefebvre S.C."/>
            <person name="Maumus F."/>
            <person name="Mayer C."/>
            <person name="Miller J."/>
            <person name="Monier A."/>
            <person name="Salamov A."/>
            <person name="Young J."/>
            <person name="Aguilar M."/>
            <person name="Claverie J.M."/>
            <person name="Frickenhaus S."/>
            <person name="Gonzalez K."/>
            <person name="Herman E.K."/>
            <person name="Lin Y.C."/>
            <person name="Napier J."/>
            <person name="Ogata H."/>
            <person name="Sarno A.F."/>
            <person name="Shmutz J."/>
            <person name="Schroeder D."/>
            <person name="de Vargas C."/>
            <person name="Verret F."/>
            <person name="von Dassow P."/>
            <person name="Valentin K."/>
            <person name="Van de Peer Y."/>
            <person name="Wheeler G."/>
            <person name="Dacks J.B."/>
            <person name="Delwiche C.F."/>
            <person name="Dyhrman S.T."/>
            <person name="Glockner G."/>
            <person name="John U."/>
            <person name="Richards T."/>
            <person name="Worden A.Z."/>
            <person name="Zhang X."/>
            <person name="Grigoriev I.V."/>
            <person name="Allen A.E."/>
            <person name="Bidle K."/>
            <person name="Borodovsky M."/>
            <person name="Bowler C."/>
            <person name="Brownlee C."/>
            <person name="Cock J.M."/>
            <person name="Elias M."/>
            <person name="Gladyshev V.N."/>
            <person name="Groth M."/>
            <person name="Guda C."/>
            <person name="Hadaegh A."/>
            <person name="Iglesias-Rodriguez M.D."/>
            <person name="Jenkins J."/>
            <person name="Jones B.M."/>
            <person name="Lawson T."/>
            <person name="Leese F."/>
            <person name="Lindquist E."/>
            <person name="Lobanov A."/>
            <person name="Lomsadze A."/>
            <person name="Malik S.B."/>
            <person name="Marsh M.E."/>
            <person name="Mackinder L."/>
            <person name="Mock T."/>
            <person name="Mueller-Roeber B."/>
            <person name="Pagarete A."/>
            <person name="Parker M."/>
            <person name="Probert I."/>
            <person name="Quesneville H."/>
            <person name="Raines C."/>
            <person name="Rensing S.A."/>
            <person name="Riano-Pachon D.M."/>
            <person name="Richier S."/>
            <person name="Rokitta S."/>
            <person name="Shiraiwa Y."/>
            <person name="Soanes D.M."/>
            <person name="van der Giezen M."/>
            <person name="Wahlund T.M."/>
            <person name="Williams B."/>
            <person name="Wilson W."/>
            <person name="Wolfe G."/>
            <person name="Wurch L.L."/>
        </authorList>
    </citation>
    <scope>NUCLEOTIDE SEQUENCE</scope>
</reference>